<evidence type="ECO:0000313" key="1">
    <source>
        <dbReference type="EMBL" id="KHO23729.1"/>
    </source>
</evidence>
<protein>
    <recommendedName>
        <fullName evidence="3">Apea-like HEPN domain-containing protein</fullName>
    </recommendedName>
</protein>
<organism evidence="1 2">
    <name type="scientific">Mycolicibacterium setense</name>
    <dbReference type="NCBI Taxonomy" id="431269"/>
    <lineage>
        <taxon>Bacteria</taxon>
        <taxon>Bacillati</taxon>
        <taxon>Actinomycetota</taxon>
        <taxon>Actinomycetes</taxon>
        <taxon>Mycobacteriales</taxon>
        <taxon>Mycobacteriaceae</taxon>
        <taxon>Mycolicibacterium</taxon>
    </lineage>
</organism>
<accession>A0ABR4YRR8</accession>
<sequence length="198" mass="22191">MVWAVKTNIRFEATVDLAAVRPIELFVESDLPPVIEHLPQALNRQQNLAYGLAHIALSTINTDVQFILWVSAIEALIPDELPIDNEDVVAYLDELTEQVKASGKFNTKVRKKVSNVLKQGGRVSITDFGAKLAATLDSQYDGKSAEEFFRENYPVRSALVHGNSDVERRPTRVEIQRRLPHLQRFVLDLLTVVTSPAC</sequence>
<evidence type="ECO:0000313" key="2">
    <source>
        <dbReference type="Proteomes" id="UP000031004"/>
    </source>
</evidence>
<proteinExistence type="predicted"/>
<keyword evidence="2" id="KW-1185">Reference proteome</keyword>
<evidence type="ECO:0008006" key="3">
    <source>
        <dbReference type="Google" id="ProtNLM"/>
    </source>
</evidence>
<name>A0ABR4YRR8_9MYCO</name>
<comment type="caution">
    <text evidence="1">The sequence shown here is derived from an EMBL/GenBank/DDBJ whole genome shotgun (WGS) entry which is preliminary data.</text>
</comment>
<gene>
    <name evidence="1" type="ORF">QQ44_16070</name>
</gene>
<reference evidence="1 2" key="1">
    <citation type="submission" date="2014-11" db="EMBL/GenBank/DDBJ databases">
        <title>Mycobacterium setense Manresensis Genome.</title>
        <authorList>
            <person name="Rech G."/>
            <person name="Sumoy L."/>
        </authorList>
    </citation>
    <scope>NUCLEOTIDE SEQUENCE [LARGE SCALE GENOMIC DNA]</scope>
    <source>
        <strain evidence="1 2">Manresensis</strain>
    </source>
</reference>
<dbReference type="EMBL" id="JTLZ01000008">
    <property type="protein sequence ID" value="KHO23729.1"/>
    <property type="molecule type" value="Genomic_DNA"/>
</dbReference>
<dbReference type="Proteomes" id="UP000031004">
    <property type="component" value="Unassembled WGS sequence"/>
</dbReference>